<keyword evidence="1" id="KW-1133">Transmembrane helix</keyword>
<reference evidence="2 3" key="1">
    <citation type="submission" date="2024-01" db="EMBL/GenBank/DDBJ databases">
        <title>Genome assemblies of Stephania.</title>
        <authorList>
            <person name="Yang L."/>
        </authorList>
    </citation>
    <scope>NUCLEOTIDE SEQUENCE [LARGE SCALE GENOMIC DNA]</scope>
    <source>
        <strain evidence="2">YNDBR</strain>
        <tissue evidence="2">Leaf</tissue>
    </source>
</reference>
<dbReference type="PANTHER" id="PTHR36714">
    <property type="entry name" value="T23E23.1"/>
    <property type="match status" value="1"/>
</dbReference>
<comment type="caution">
    <text evidence="2">The sequence shown here is derived from an EMBL/GenBank/DDBJ whole genome shotgun (WGS) entry which is preliminary data.</text>
</comment>
<organism evidence="2 3">
    <name type="scientific">Stephania yunnanensis</name>
    <dbReference type="NCBI Taxonomy" id="152371"/>
    <lineage>
        <taxon>Eukaryota</taxon>
        <taxon>Viridiplantae</taxon>
        <taxon>Streptophyta</taxon>
        <taxon>Embryophyta</taxon>
        <taxon>Tracheophyta</taxon>
        <taxon>Spermatophyta</taxon>
        <taxon>Magnoliopsida</taxon>
        <taxon>Ranunculales</taxon>
        <taxon>Menispermaceae</taxon>
        <taxon>Menispermoideae</taxon>
        <taxon>Cissampelideae</taxon>
        <taxon>Stephania</taxon>
    </lineage>
</organism>
<dbReference type="PANTHER" id="PTHR36714:SF1">
    <property type="entry name" value="T23E23.1"/>
    <property type="match status" value="1"/>
</dbReference>
<evidence type="ECO:0000313" key="2">
    <source>
        <dbReference type="EMBL" id="KAK9114583.1"/>
    </source>
</evidence>
<evidence type="ECO:0000313" key="3">
    <source>
        <dbReference type="Proteomes" id="UP001420932"/>
    </source>
</evidence>
<feature type="transmembrane region" description="Helical" evidence="1">
    <location>
        <begin position="144"/>
        <end position="166"/>
    </location>
</feature>
<keyword evidence="1" id="KW-0472">Membrane</keyword>
<dbReference type="Proteomes" id="UP001420932">
    <property type="component" value="Unassembled WGS sequence"/>
</dbReference>
<feature type="transmembrane region" description="Helical" evidence="1">
    <location>
        <begin position="172"/>
        <end position="190"/>
    </location>
</feature>
<dbReference type="EMBL" id="JBBNAF010000009">
    <property type="protein sequence ID" value="KAK9114583.1"/>
    <property type="molecule type" value="Genomic_DNA"/>
</dbReference>
<feature type="transmembrane region" description="Helical" evidence="1">
    <location>
        <begin position="31"/>
        <end position="52"/>
    </location>
</feature>
<name>A0AAP0IFN9_9MAGN</name>
<feature type="transmembrane region" description="Helical" evidence="1">
    <location>
        <begin position="96"/>
        <end position="116"/>
    </location>
</feature>
<evidence type="ECO:0000256" key="1">
    <source>
        <dbReference type="SAM" id="Phobius"/>
    </source>
</evidence>
<dbReference type="AlphaFoldDB" id="A0AAP0IFN9"/>
<sequence>MEMEKSPTLPMEKLICHGLINIFTKALKVPINIVTIFVSRLGLLLPLIFTTFLHKFILSLIFKEAAYRARQLPIDTSITNWIVAITFYFMKHGLKYMVFFHLILLLTAILTVLFSYGKEGVMKLPGYLRGPVARTRWRRPFIKLGCACVMSFLSYVVVVSWLVIGLLKASNFIFYSLLYVVSFVATLAKWQEFSAMWNFGVDASNLEEKQGFEALTLKTIFPVGIKLRGIIGTAVHRAGMEEVDLIASLLKALLNASVIKIDNKRARLLLVLTFDLGSNKTESKRQLICAATTVKEGIECNVGFRRRCVKFRGNKLLRISLWENPTGTAVHRADMEEVDILVSSQ</sequence>
<keyword evidence="1" id="KW-0812">Transmembrane</keyword>
<accession>A0AAP0IFN9</accession>
<protein>
    <submittedName>
        <fullName evidence="2">Uncharacterized protein</fullName>
    </submittedName>
</protein>
<proteinExistence type="predicted"/>
<gene>
    <name evidence="2" type="ORF">Syun_021380</name>
</gene>
<keyword evidence="3" id="KW-1185">Reference proteome</keyword>